<protein>
    <submittedName>
        <fullName evidence="1">Uncharacterized protein</fullName>
    </submittedName>
</protein>
<proteinExistence type="predicted"/>
<dbReference type="Proteomes" id="UP000240493">
    <property type="component" value="Unassembled WGS sequence"/>
</dbReference>
<dbReference type="AlphaFoldDB" id="A0A2T3ZEM9"/>
<evidence type="ECO:0000313" key="2">
    <source>
        <dbReference type="Proteomes" id="UP000240493"/>
    </source>
</evidence>
<evidence type="ECO:0000313" key="1">
    <source>
        <dbReference type="EMBL" id="PTB43255.1"/>
    </source>
</evidence>
<accession>A0A2T3ZEM9</accession>
<gene>
    <name evidence="1" type="ORF">M441DRAFT_56285</name>
</gene>
<name>A0A2T3ZEM9_TRIA4</name>
<organism evidence="1 2">
    <name type="scientific">Trichoderma asperellum (strain ATCC 204424 / CBS 433.97 / NBRC 101777)</name>
    <dbReference type="NCBI Taxonomy" id="1042311"/>
    <lineage>
        <taxon>Eukaryota</taxon>
        <taxon>Fungi</taxon>
        <taxon>Dikarya</taxon>
        <taxon>Ascomycota</taxon>
        <taxon>Pezizomycotina</taxon>
        <taxon>Sordariomycetes</taxon>
        <taxon>Hypocreomycetidae</taxon>
        <taxon>Hypocreales</taxon>
        <taxon>Hypocreaceae</taxon>
        <taxon>Trichoderma</taxon>
    </lineage>
</organism>
<sequence length="53" mass="5847">MPEQRAIQAVFPLLTWQASPCGIAKLGLGSPAPPLMRSAYVRHLRGEVVAFQW</sequence>
<keyword evidence="2" id="KW-1185">Reference proteome</keyword>
<dbReference type="EMBL" id="KZ679259">
    <property type="protein sequence ID" value="PTB43255.1"/>
    <property type="molecule type" value="Genomic_DNA"/>
</dbReference>
<reference evidence="1 2" key="1">
    <citation type="submission" date="2016-07" db="EMBL/GenBank/DDBJ databases">
        <title>Multiple horizontal gene transfer events from other fungi enriched the ability of initially mycotrophic Trichoderma (Ascomycota) to feed on dead plant biomass.</title>
        <authorList>
            <consortium name="DOE Joint Genome Institute"/>
            <person name="Aerts A."/>
            <person name="Atanasova L."/>
            <person name="Chenthamara K."/>
            <person name="Zhang J."/>
            <person name="Grujic M."/>
            <person name="Henrissat B."/>
            <person name="Kuo A."/>
            <person name="Salamov A."/>
            <person name="Lipzen A."/>
            <person name="Labutti K."/>
            <person name="Barry K."/>
            <person name="Miao Y."/>
            <person name="Rahimi M.J."/>
            <person name="Shen Q."/>
            <person name="Grigoriev I.V."/>
            <person name="Kubicek C.P."/>
            <person name="Druzhinina I.S."/>
        </authorList>
    </citation>
    <scope>NUCLEOTIDE SEQUENCE [LARGE SCALE GENOMIC DNA]</scope>
    <source>
        <strain evidence="1 2">CBS 433.97</strain>
    </source>
</reference>